<keyword evidence="8" id="KW-0812">Transmembrane</keyword>
<dbReference type="SMART" id="SM00248">
    <property type="entry name" value="ANK"/>
    <property type="match status" value="4"/>
</dbReference>
<dbReference type="PRINTS" id="PR00452">
    <property type="entry name" value="SH3DOMAIN"/>
</dbReference>
<dbReference type="InterPro" id="IPR001452">
    <property type="entry name" value="SH3_domain"/>
</dbReference>
<evidence type="ECO:0000256" key="14">
    <source>
        <dbReference type="ARBA" id="ARBA00023043"/>
    </source>
</evidence>
<evidence type="ECO:0000256" key="6">
    <source>
        <dbReference type="ARBA" id="ARBA00022448"/>
    </source>
</evidence>
<gene>
    <name evidence="22" type="ORF">KPH14_011297</name>
</gene>
<evidence type="ECO:0000259" key="21">
    <source>
        <dbReference type="PROSITE" id="PS50002"/>
    </source>
</evidence>
<keyword evidence="6" id="KW-0813">Transport</keyword>
<accession>A0AAD9RAQ8</accession>
<dbReference type="PRINTS" id="PR01415">
    <property type="entry name" value="ANKYRIN"/>
</dbReference>
<comment type="similarity">
    <text evidence="3">Belongs to the USE1 family.</text>
</comment>
<dbReference type="GO" id="GO:0007165">
    <property type="term" value="P:signal transduction"/>
    <property type="evidence" value="ECO:0007669"/>
    <property type="project" value="TreeGrafter"/>
</dbReference>
<reference evidence="22" key="2">
    <citation type="journal article" date="2023" name="Commun. Biol.">
        <title>Intrasexual cuticular hydrocarbon dimorphism in a wasp sheds light on hydrocarbon biosynthesis genes in Hymenoptera.</title>
        <authorList>
            <person name="Moris V.C."/>
            <person name="Podsiadlowski L."/>
            <person name="Martin S."/>
            <person name="Oeyen J.P."/>
            <person name="Donath A."/>
            <person name="Petersen M."/>
            <person name="Wilbrandt J."/>
            <person name="Misof B."/>
            <person name="Liedtke D."/>
            <person name="Thamm M."/>
            <person name="Scheiner R."/>
            <person name="Schmitt T."/>
            <person name="Niehuis O."/>
        </authorList>
    </citation>
    <scope>NUCLEOTIDE SEQUENCE</scope>
    <source>
        <strain evidence="22">GBR_01_08_01A</strain>
    </source>
</reference>
<keyword evidence="7" id="KW-0963">Cytoplasm</keyword>
<dbReference type="CDD" id="cd15860">
    <property type="entry name" value="SNARE_USE1"/>
    <property type="match status" value="1"/>
</dbReference>
<evidence type="ECO:0000256" key="7">
    <source>
        <dbReference type="ARBA" id="ARBA00022490"/>
    </source>
</evidence>
<evidence type="ECO:0000256" key="16">
    <source>
        <dbReference type="ARBA" id="ARBA00032711"/>
    </source>
</evidence>
<evidence type="ECO:0000256" key="15">
    <source>
        <dbReference type="ARBA" id="ARBA00023136"/>
    </source>
</evidence>
<dbReference type="Gene3D" id="2.30.30.40">
    <property type="entry name" value="SH3 Domains"/>
    <property type="match status" value="1"/>
</dbReference>
<dbReference type="PROSITE" id="PS50002">
    <property type="entry name" value="SH3"/>
    <property type="match status" value="1"/>
</dbReference>
<dbReference type="GO" id="GO:0015031">
    <property type="term" value="P:protein transport"/>
    <property type="evidence" value="ECO:0007669"/>
    <property type="project" value="UniProtKB-KW"/>
</dbReference>
<keyword evidence="23" id="KW-1185">Reference proteome</keyword>
<dbReference type="InterPro" id="IPR002110">
    <property type="entry name" value="Ankyrin_rpt"/>
</dbReference>
<evidence type="ECO:0000256" key="13">
    <source>
        <dbReference type="ARBA" id="ARBA00022989"/>
    </source>
</evidence>
<dbReference type="Pfam" id="PF09753">
    <property type="entry name" value="Use1"/>
    <property type="match status" value="1"/>
</dbReference>
<dbReference type="Gene3D" id="1.25.40.20">
    <property type="entry name" value="Ankyrin repeat-containing domain"/>
    <property type="match status" value="2"/>
</dbReference>
<evidence type="ECO:0000256" key="19">
    <source>
        <dbReference type="PROSITE-ProRule" id="PRU00023"/>
    </source>
</evidence>
<dbReference type="PROSITE" id="PS50297">
    <property type="entry name" value="ANK_REP_REGION"/>
    <property type="match status" value="1"/>
</dbReference>
<dbReference type="SUPFAM" id="SSF48403">
    <property type="entry name" value="Ankyrin repeat"/>
    <property type="match status" value="1"/>
</dbReference>
<keyword evidence="14 19" id="KW-0040">ANK repeat</keyword>
<evidence type="ECO:0000256" key="4">
    <source>
        <dbReference type="ARBA" id="ARBA00015843"/>
    </source>
</evidence>
<evidence type="ECO:0000256" key="20">
    <source>
        <dbReference type="PROSITE-ProRule" id="PRU00192"/>
    </source>
</evidence>
<feature type="domain" description="SH3" evidence="21">
    <location>
        <begin position="284"/>
        <end position="344"/>
    </location>
</feature>
<evidence type="ECO:0000256" key="12">
    <source>
        <dbReference type="ARBA" id="ARBA00022927"/>
    </source>
</evidence>
<comment type="caution">
    <text evidence="22">The sequence shown here is derived from an EMBL/GenBank/DDBJ whole genome shotgun (WGS) entry which is preliminary data.</text>
</comment>
<evidence type="ECO:0000256" key="3">
    <source>
        <dbReference type="ARBA" id="ARBA00007891"/>
    </source>
</evidence>
<dbReference type="Pfam" id="PF00018">
    <property type="entry name" value="SH3_1"/>
    <property type="match status" value="1"/>
</dbReference>
<comment type="function">
    <text evidence="17">Induces bone resorption, acting probably through a signaling cascade which results in the secretion of factor(s) enhancing osteoclast formation and activity.</text>
</comment>
<reference evidence="22" key="1">
    <citation type="submission" date="2021-08" db="EMBL/GenBank/DDBJ databases">
        <authorList>
            <person name="Misof B."/>
            <person name="Oliver O."/>
            <person name="Podsiadlowski L."/>
            <person name="Donath A."/>
            <person name="Peters R."/>
            <person name="Mayer C."/>
            <person name="Rust J."/>
            <person name="Gunkel S."/>
            <person name="Lesny P."/>
            <person name="Martin S."/>
            <person name="Oeyen J.P."/>
            <person name="Petersen M."/>
            <person name="Panagiotis P."/>
            <person name="Wilbrandt J."/>
            <person name="Tanja T."/>
        </authorList>
    </citation>
    <scope>NUCLEOTIDE SEQUENCE</scope>
    <source>
        <strain evidence="22">GBR_01_08_01A</strain>
        <tissue evidence="22">Thorax + abdomen</tissue>
    </source>
</reference>
<organism evidence="22 23">
    <name type="scientific">Odynerus spinipes</name>
    <dbReference type="NCBI Taxonomy" id="1348599"/>
    <lineage>
        <taxon>Eukaryota</taxon>
        <taxon>Metazoa</taxon>
        <taxon>Ecdysozoa</taxon>
        <taxon>Arthropoda</taxon>
        <taxon>Hexapoda</taxon>
        <taxon>Insecta</taxon>
        <taxon>Pterygota</taxon>
        <taxon>Neoptera</taxon>
        <taxon>Endopterygota</taxon>
        <taxon>Hymenoptera</taxon>
        <taxon>Apocrita</taxon>
        <taxon>Aculeata</taxon>
        <taxon>Vespoidea</taxon>
        <taxon>Vespidae</taxon>
        <taxon>Eumeninae</taxon>
        <taxon>Odynerus</taxon>
    </lineage>
</organism>
<dbReference type="FunFam" id="2.30.30.40:FF:000072">
    <property type="entry name" value="Unconventional Myosin IB"/>
    <property type="match status" value="1"/>
</dbReference>
<sequence length="485" mass="54841">MLEMSRLEVNVRRLLTRCEFMAKDNPHKDWKLEKYILALDEMIKKLQTLPDKPSKDVLTGYVKRIDFLKGIVNTAKLNNPDERIAAVQMLSKASMINDTLGPNITTQIHQKTTARYSRELRAELFHSEKGSLEDGMRHRFPSSSIQDDDLDALMKYNRNIQEKIAENMLSMTSSMKEHALAASAIIKRDINSLEKSDKLTDVNAAKLKTESLKLEEHTHSNWRCWVWLMIAFVLVVFFNMCINVNCSEYSCICHLVNYYDGKSGFMMNMPVKTPVPPKTSWKPGRVKVVRALYKYMAQQPDELSFDEGDILYVHENEVESNWWKAKCGSREGLIPVNYVEEQTQEIVLPLHEAARRGNISCLKEYLKQGVSGTGLDAAGNTPLYWAACTGHINCVNELLSLPNSAINAQNKMGETPLHIASNHGHLAVVNLLLKSGADTSIRNNDNLTAKDLASDATIKNAIQLCQSHHNTICGYTDDDYNDESD</sequence>
<evidence type="ECO:0000313" key="23">
    <source>
        <dbReference type="Proteomes" id="UP001258017"/>
    </source>
</evidence>
<feature type="repeat" description="ANK" evidence="19">
    <location>
        <begin position="412"/>
        <end position="444"/>
    </location>
</feature>
<dbReference type="GO" id="GO:0016192">
    <property type="term" value="P:vesicle-mediated transport"/>
    <property type="evidence" value="ECO:0007669"/>
    <property type="project" value="UniProtKB-KW"/>
</dbReference>
<name>A0AAD9RAQ8_9HYME</name>
<dbReference type="EMBL" id="JAIFRP010004413">
    <property type="protein sequence ID" value="KAK2575586.1"/>
    <property type="molecule type" value="Genomic_DNA"/>
</dbReference>
<feature type="repeat" description="ANK" evidence="19">
    <location>
        <begin position="378"/>
        <end position="411"/>
    </location>
</feature>
<keyword evidence="11" id="KW-0931">ER-Golgi transport</keyword>
<dbReference type="SMART" id="SM00326">
    <property type="entry name" value="SH3"/>
    <property type="match status" value="1"/>
</dbReference>
<comment type="subcellular location">
    <subcellularLocation>
        <location evidence="2">Cytoplasm</location>
    </subcellularLocation>
    <subcellularLocation>
        <location evidence="1">Endoplasmic reticulum membrane</location>
        <topology evidence="1">Single-pass type IV membrane protein</topology>
    </subcellularLocation>
</comment>
<evidence type="ECO:0000256" key="2">
    <source>
        <dbReference type="ARBA" id="ARBA00004496"/>
    </source>
</evidence>
<keyword evidence="13" id="KW-1133">Transmembrane helix</keyword>
<dbReference type="PANTHER" id="PTHR24155">
    <property type="entry name" value="OSTEOCLAST-STIMULATING FACTOR 1"/>
    <property type="match status" value="1"/>
</dbReference>
<evidence type="ECO:0000256" key="17">
    <source>
        <dbReference type="ARBA" id="ARBA00037432"/>
    </source>
</evidence>
<evidence type="ECO:0000256" key="5">
    <source>
        <dbReference type="ARBA" id="ARBA00022443"/>
    </source>
</evidence>
<dbReference type="InterPro" id="IPR036770">
    <property type="entry name" value="Ankyrin_rpt-contain_sf"/>
</dbReference>
<dbReference type="Proteomes" id="UP001258017">
    <property type="component" value="Unassembled WGS sequence"/>
</dbReference>
<keyword evidence="5 20" id="KW-0728">SH3 domain</keyword>
<proteinExistence type="inferred from homology"/>
<evidence type="ECO:0000256" key="1">
    <source>
        <dbReference type="ARBA" id="ARBA00004163"/>
    </source>
</evidence>
<dbReference type="PROSITE" id="PS50088">
    <property type="entry name" value="ANK_REPEAT"/>
    <property type="match status" value="2"/>
</dbReference>
<keyword evidence="9" id="KW-0677">Repeat</keyword>
<dbReference type="SUPFAM" id="SSF50044">
    <property type="entry name" value="SH3-domain"/>
    <property type="match status" value="1"/>
</dbReference>
<evidence type="ECO:0000256" key="11">
    <source>
        <dbReference type="ARBA" id="ARBA00022892"/>
    </source>
</evidence>
<keyword evidence="10" id="KW-0256">Endoplasmic reticulum</keyword>
<dbReference type="InterPro" id="IPR036028">
    <property type="entry name" value="SH3-like_dom_sf"/>
</dbReference>
<evidence type="ECO:0000256" key="9">
    <source>
        <dbReference type="ARBA" id="ARBA00022737"/>
    </source>
</evidence>
<evidence type="ECO:0000256" key="8">
    <source>
        <dbReference type="ARBA" id="ARBA00022692"/>
    </source>
</evidence>
<evidence type="ECO:0000313" key="22">
    <source>
        <dbReference type="EMBL" id="KAK2575586.1"/>
    </source>
</evidence>
<dbReference type="GO" id="GO:0005789">
    <property type="term" value="C:endoplasmic reticulum membrane"/>
    <property type="evidence" value="ECO:0007669"/>
    <property type="project" value="UniProtKB-SubCell"/>
</dbReference>
<keyword evidence="12" id="KW-0653">Protein transport</keyword>
<keyword evidence="15" id="KW-0472">Membrane</keyword>
<dbReference type="Pfam" id="PF12796">
    <property type="entry name" value="Ank_2"/>
    <property type="match status" value="1"/>
</dbReference>
<dbReference type="InterPro" id="IPR019150">
    <property type="entry name" value="Vesicle_transport_protein_Use1"/>
</dbReference>
<dbReference type="PANTHER" id="PTHR24155:SF10">
    <property type="entry name" value="OSTEOCLAST-STIMULATING FACTOR 1"/>
    <property type="match status" value="1"/>
</dbReference>
<dbReference type="AlphaFoldDB" id="A0AAD9RAQ8"/>
<protein>
    <recommendedName>
        <fullName evidence="18">Osteoclast-stimulating factor 1</fullName>
    </recommendedName>
    <alternativeName>
        <fullName evidence="16">USE1-like protein</fullName>
    </alternativeName>
    <alternativeName>
        <fullName evidence="4">Vesicle transport protein USE1</fullName>
    </alternativeName>
</protein>
<dbReference type="CDD" id="cd11772">
    <property type="entry name" value="SH3_OSTF1"/>
    <property type="match status" value="1"/>
</dbReference>
<evidence type="ECO:0000256" key="18">
    <source>
        <dbReference type="ARBA" id="ARBA00040640"/>
    </source>
</evidence>
<evidence type="ECO:0000256" key="10">
    <source>
        <dbReference type="ARBA" id="ARBA00022824"/>
    </source>
</evidence>